<dbReference type="FunFam" id="3.40.50.1100:FF:000007">
    <property type="entry name" value="L-threonine dehydratase catabolic TdcB"/>
    <property type="match status" value="1"/>
</dbReference>
<evidence type="ECO:0000256" key="7">
    <source>
        <dbReference type="ARBA" id="ARBA00022898"/>
    </source>
</evidence>
<gene>
    <name evidence="10" type="ORF">FHG85_10705</name>
</gene>
<dbReference type="GO" id="GO:0000287">
    <property type="term" value="F:magnesium ion binding"/>
    <property type="evidence" value="ECO:0007669"/>
    <property type="project" value="TreeGrafter"/>
</dbReference>
<dbReference type="CDD" id="cd01562">
    <property type="entry name" value="Thr-dehyd"/>
    <property type="match status" value="1"/>
</dbReference>
<evidence type="ECO:0000256" key="3">
    <source>
        <dbReference type="ARBA" id="ARBA00001936"/>
    </source>
</evidence>
<dbReference type="GO" id="GO:0030378">
    <property type="term" value="F:serine racemase activity"/>
    <property type="evidence" value="ECO:0007669"/>
    <property type="project" value="TreeGrafter"/>
</dbReference>
<comment type="cofactor">
    <cofactor evidence="2">
        <name>pyridoxal 5'-phosphate</name>
        <dbReference type="ChEBI" id="CHEBI:597326"/>
    </cofactor>
</comment>
<dbReference type="Gene3D" id="3.40.50.1100">
    <property type="match status" value="2"/>
</dbReference>
<feature type="domain" description="Tryptophan synthase beta chain-like PALP" evidence="9">
    <location>
        <begin position="22"/>
        <end position="309"/>
    </location>
</feature>
<dbReference type="PROSITE" id="PS00165">
    <property type="entry name" value="DEHYDRATASE_SER_THR"/>
    <property type="match status" value="1"/>
</dbReference>
<evidence type="ECO:0000256" key="8">
    <source>
        <dbReference type="ARBA" id="ARBA00023239"/>
    </source>
</evidence>
<dbReference type="GO" id="GO:0070179">
    <property type="term" value="P:D-serine biosynthetic process"/>
    <property type="evidence" value="ECO:0007669"/>
    <property type="project" value="TreeGrafter"/>
</dbReference>
<dbReference type="GO" id="GO:0005524">
    <property type="term" value="F:ATP binding"/>
    <property type="evidence" value="ECO:0007669"/>
    <property type="project" value="TreeGrafter"/>
</dbReference>
<reference evidence="10 11" key="1">
    <citation type="submission" date="2019-07" db="EMBL/GenBank/DDBJ databases">
        <title>Thalassofilum flectens gen. nov., sp. nov., a novel moderate thermophilic anaerobe from a shallow sea hot spring in Kunashir Island (Russia), representing a new family in the order Bacteroidales, and proposal of Thalassofilacea fam. nov.</title>
        <authorList>
            <person name="Kochetkova T.V."/>
            <person name="Podosokorskaya O.A."/>
            <person name="Novikov A."/>
            <person name="Elcheninov A.G."/>
            <person name="Toshchakov S.V."/>
            <person name="Kublanov I.V."/>
        </authorList>
    </citation>
    <scope>NUCLEOTIDE SEQUENCE [LARGE SCALE GENOMIC DNA]</scope>
    <source>
        <strain evidence="10 11">38-H</strain>
    </source>
</reference>
<dbReference type="KEGG" id="ttz:FHG85_10705"/>
<dbReference type="PANTHER" id="PTHR43050:SF1">
    <property type="entry name" value="SERINE RACEMASE"/>
    <property type="match status" value="1"/>
</dbReference>
<dbReference type="InterPro" id="IPR001926">
    <property type="entry name" value="TrpB-like_PALP"/>
</dbReference>
<sequence>MIDFNLMIPDFRDIENAYQLIKNHINRTPVFSSSSINSILGCHTWFKCENFQKVGAFKFRGATHSILKLKPDEAANGVITHSSGNHAAALSLAAAVRGIPAYIIMPENAPGIKKKAVAGYGGQITFCKPTQKAREETMLKIKAETNATFIHPYDSFNVICGQGTASLELLQEHPDLDIVIAPVGGGGLLSGTAAYIKGKNPKIKVYGAEPQNADDAYRSLIDKKIYPSVNPQTIADGLLTSLSPLTFSTLLQHCDGILTVSESSIIKAMRMVWERMKIIIEPSSAVPVAAILEHGEKFRNKKVGVIISGGNVDLDHLPWQE</sequence>
<keyword evidence="7" id="KW-0663">Pyridoxal phosphate</keyword>
<evidence type="ECO:0000256" key="6">
    <source>
        <dbReference type="ARBA" id="ARBA00022842"/>
    </source>
</evidence>
<protein>
    <submittedName>
        <fullName evidence="10">Pyridoxal-phosphate dependent enzyme</fullName>
    </submittedName>
</protein>
<dbReference type="PANTHER" id="PTHR43050">
    <property type="entry name" value="SERINE / THREONINE RACEMASE FAMILY MEMBER"/>
    <property type="match status" value="1"/>
</dbReference>
<dbReference type="Proteomes" id="UP000500961">
    <property type="component" value="Chromosome"/>
</dbReference>
<dbReference type="Pfam" id="PF00291">
    <property type="entry name" value="PALP"/>
    <property type="match status" value="1"/>
</dbReference>
<evidence type="ECO:0000313" key="11">
    <source>
        <dbReference type="Proteomes" id="UP000500961"/>
    </source>
</evidence>
<dbReference type="AlphaFoldDB" id="A0A7D3XLY3"/>
<evidence type="ECO:0000256" key="5">
    <source>
        <dbReference type="ARBA" id="ARBA00010869"/>
    </source>
</evidence>
<accession>A0A7D3XLY3</accession>
<dbReference type="EMBL" id="CP041345">
    <property type="protein sequence ID" value="QKG80715.1"/>
    <property type="molecule type" value="Genomic_DNA"/>
</dbReference>
<comment type="cofactor">
    <cofactor evidence="3">
        <name>Mn(2+)</name>
        <dbReference type="ChEBI" id="CHEBI:29035"/>
    </cofactor>
</comment>
<keyword evidence="11" id="KW-1185">Reference proteome</keyword>
<dbReference type="InterPro" id="IPR000634">
    <property type="entry name" value="Ser/Thr_deHydtase_PyrdxlP-BS"/>
</dbReference>
<dbReference type="GO" id="GO:0030170">
    <property type="term" value="F:pyridoxal phosphate binding"/>
    <property type="evidence" value="ECO:0007669"/>
    <property type="project" value="InterPro"/>
</dbReference>
<evidence type="ECO:0000256" key="2">
    <source>
        <dbReference type="ARBA" id="ARBA00001933"/>
    </source>
</evidence>
<evidence type="ECO:0000256" key="1">
    <source>
        <dbReference type="ARBA" id="ARBA00001913"/>
    </source>
</evidence>
<organism evidence="10 11">
    <name type="scientific">Tenuifilum thalassicum</name>
    <dbReference type="NCBI Taxonomy" id="2590900"/>
    <lineage>
        <taxon>Bacteria</taxon>
        <taxon>Pseudomonadati</taxon>
        <taxon>Bacteroidota</taxon>
        <taxon>Bacteroidia</taxon>
        <taxon>Bacteroidales</taxon>
        <taxon>Tenuifilaceae</taxon>
        <taxon>Tenuifilum</taxon>
    </lineage>
</organism>
<dbReference type="SUPFAM" id="SSF53686">
    <property type="entry name" value="Tryptophan synthase beta subunit-like PLP-dependent enzymes"/>
    <property type="match status" value="1"/>
</dbReference>
<evidence type="ECO:0000256" key="4">
    <source>
        <dbReference type="ARBA" id="ARBA00001946"/>
    </source>
</evidence>
<evidence type="ECO:0000259" key="9">
    <source>
        <dbReference type="Pfam" id="PF00291"/>
    </source>
</evidence>
<comment type="similarity">
    <text evidence="5">Belongs to the serine/threonine dehydratase family.</text>
</comment>
<evidence type="ECO:0000313" key="10">
    <source>
        <dbReference type="EMBL" id="QKG80715.1"/>
    </source>
</evidence>
<comment type="cofactor">
    <cofactor evidence="1">
        <name>Ca(2+)</name>
        <dbReference type="ChEBI" id="CHEBI:29108"/>
    </cofactor>
</comment>
<dbReference type="GO" id="GO:0018114">
    <property type="term" value="F:threonine racemase activity"/>
    <property type="evidence" value="ECO:0007669"/>
    <property type="project" value="TreeGrafter"/>
</dbReference>
<keyword evidence="8" id="KW-0456">Lyase</keyword>
<dbReference type="InterPro" id="IPR036052">
    <property type="entry name" value="TrpB-like_PALP_sf"/>
</dbReference>
<name>A0A7D3XLY3_9BACT</name>
<comment type="cofactor">
    <cofactor evidence="4">
        <name>Mg(2+)</name>
        <dbReference type="ChEBI" id="CHEBI:18420"/>
    </cofactor>
</comment>
<proteinExistence type="inferred from homology"/>
<keyword evidence="6" id="KW-0460">Magnesium</keyword>
<dbReference type="RefSeq" id="WP_173075739.1">
    <property type="nucleotide sequence ID" value="NZ_CP041345.1"/>
</dbReference>
<dbReference type="GO" id="GO:0003941">
    <property type="term" value="F:L-serine ammonia-lyase activity"/>
    <property type="evidence" value="ECO:0007669"/>
    <property type="project" value="TreeGrafter"/>
</dbReference>